<evidence type="ECO:0000313" key="3">
    <source>
        <dbReference type="Proteomes" id="UP000827724"/>
    </source>
</evidence>
<organism evidence="2 3">
    <name type="scientific">Trichoderma cornu-damae</name>
    <dbReference type="NCBI Taxonomy" id="654480"/>
    <lineage>
        <taxon>Eukaryota</taxon>
        <taxon>Fungi</taxon>
        <taxon>Dikarya</taxon>
        <taxon>Ascomycota</taxon>
        <taxon>Pezizomycotina</taxon>
        <taxon>Sordariomycetes</taxon>
        <taxon>Hypocreomycetidae</taxon>
        <taxon>Hypocreales</taxon>
        <taxon>Hypocreaceae</taxon>
        <taxon>Trichoderma</taxon>
    </lineage>
</organism>
<feature type="region of interest" description="Disordered" evidence="1">
    <location>
        <begin position="163"/>
        <end position="190"/>
    </location>
</feature>
<dbReference type="OrthoDB" id="5304511at2759"/>
<gene>
    <name evidence="2" type="ORF">Trco_001941</name>
</gene>
<keyword evidence="3" id="KW-1185">Reference proteome</keyword>
<dbReference type="AlphaFoldDB" id="A0A9P8QRV4"/>
<evidence type="ECO:0000313" key="2">
    <source>
        <dbReference type="EMBL" id="KAH6608595.1"/>
    </source>
</evidence>
<protein>
    <submittedName>
        <fullName evidence="2">Uncharacterized protein</fullName>
    </submittedName>
</protein>
<name>A0A9P8QRV4_9HYPO</name>
<proteinExistence type="predicted"/>
<feature type="compositionally biased region" description="Acidic residues" evidence="1">
    <location>
        <begin position="165"/>
        <end position="190"/>
    </location>
</feature>
<sequence length="190" mass="21812">MESSVFGHVTEATASRGLRPMHAITSAGGDHSTIVQRMHETMAWPVKEYNDFSDVGGVIHMWHYRSQNPSERDWKEVRREPLPFNGEGDSDEHQLRPPFAWVTLWNGVYSNIHSFDKSLLYWGYVMWDKDRIDSTGAEKIIRDVVLDELPLGDLTYFVPEHDYDADSDDELEPIDDSDADADVDDELEPI</sequence>
<dbReference type="EMBL" id="JAIWOZ010000002">
    <property type="protein sequence ID" value="KAH6608595.1"/>
    <property type="molecule type" value="Genomic_DNA"/>
</dbReference>
<evidence type="ECO:0000256" key="1">
    <source>
        <dbReference type="SAM" id="MobiDB-lite"/>
    </source>
</evidence>
<reference evidence="2" key="1">
    <citation type="submission" date="2021-08" db="EMBL/GenBank/DDBJ databases">
        <title>Chromosome-Level Trichoderma cornu-damae using Hi-C Data.</title>
        <authorList>
            <person name="Kim C.S."/>
        </authorList>
    </citation>
    <scope>NUCLEOTIDE SEQUENCE</scope>
    <source>
        <strain evidence="2">KA19-0412C</strain>
    </source>
</reference>
<accession>A0A9P8QRV4</accession>
<dbReference type="Proteomes" id="UP000827724">
    <property type="component" value="Unassembled WGS sequence"/>
</dbReference>
<comment type="caution">
    <text evidence="2">The sequence shown here is derived from an EMBL/GenBank/DDBJ whole genome shotgun (WGS) entry which is preliminary data.</text>
</comment>